<evidence type="ECO:0000313" key="2">
    <source>
        <dbReference type="EMBL" id="KAJ8873024.1"/>
    </source>
</evidence>
<protein>
    <submittedName>
        <fullName evidence="2">Uncharacterized protein</fullName>
    </submittedName>
</protein>
<proteinExistence type="predicted"/>
<name>A0ABQ9GLY8_9NEOP</name>
<feature type="region of interest" description="Disordered" evidence="1">
    <location>
        <begin position="182"/>
        <end position="207"/>
    </location>
</feature>
<dbReference type="EMBL" id="JARBHB010000011">
    <property type="protein sequence ID" value="KAJ8873024.1"/>
    <property type="molecule type" value="Genomic_DNA"/>
</dbReference>
<dbReference type="Proteomes" id="UP001159363">
    <property type="component" value="Chromosome 10"/>
</dbReference>
<sequence>MITAAANCNSNFPCVGNSDLTSLSPKCVRRHADASSLTVVDLTVVWGTSSSGAFCTLLRRCEGGVSLARRTIIGFINLQGEKSWERATIRPWFSCSWDATKPPRVNVATSPPWLEPPVAEMSVKAGDRLSAQPFTAEAAAMLVQAGDRLSAQPSAAMSVWVGQCWRCPSSSQLVDEQVRDGAGVNSHDTLSRTRVDASSRSGAPNARQLPMMEDSLCDFGCVLMASGCPSCQHPVFIASIDAILLTCIIGFRHTSGCCTQLCSLAGFQLTFSLATGCHCVRFQSLVCGRESSAAEKATNIGGSIDNGTCWCGSSEMAAPSSGLTCAAFVQRPGNYTNTDNLKRFLVIPLSDISLLFAPGFYELEECMRLGREGGGGWERKGVGVEKRGSEDVDEGNERILASTLKERSHGGLVDRLLASHQGKPGSIPGRVTLDFRKRESCRTMPLVGGFSWRSPIFPNLVFWGCSILTSFHPFIDSQDIIVKSRPNLLTELDSETIFTVETDMSENAVAAAISLPGRPVALLSRLLF</sequence>
<evidence type="ECO:0000256" key="1">
    <source>
        <dbReference type="SAM" id="MobiDB-lite"/>
    </source>
</evidence>
<organism evidence="2 3">
    <name type="scientific">Dryococelus australis</name>
    <dbReference type="NCBI Taxonomy" id="614101"/>
    <lineage>
        <taxon>Eukaryota</taxon>
        <taxon>Metazoa</taxon>
        <taxon>Ecdysozoa</taxon>
        <taxon>Arthropoda</taxon>
        <taxon>Hexapoda</taxon>
        <taxon>Insecta</taxon>
        <taxon>Pterygota</taxon>
        <taxon>Neoptera</taxon>
        <taxon>Polyneoptera</taxon>
        <taxon>Phasmatodea</taxon>
        <taxon>Verophasmatodea</taxon>
        <taxon>Anareolatae</taxon>
        <taxon>Phasmatidae</taxon>
        <taxon>Eurycanthinae</taxon>
        <taxon>Dryococelus</taxon>
    </lineage>
</organism>
<accession>A0ABQ9GLY8</accession>
<gene>
    <name evidence="2" type="ORF">PR048_026640</name>
</gene>
<reference evidence="2 3" key="1">
    <citation type="submission" date="2023-02" db="EMBL/GenBank/DDBJ databases">
        <title>LHISI_Scaffold_Assembly.</title>
        <authorList>
            <person name="Stuart O.P."/>
            <person name="Cleave R."/>
            <person name="Magrath M.J.L."/>
            <person name="Mikheyev A.S."/>
        </authorList>
    </citation>
    <scope>NUCLEOTIDE SEQUENCE [LARGE SCALE GENOMIC DNA]</scope>
    <source>
        <strain evidence="2">Daus_M_001</strain>
        <tissue evidence="2">Leg muscle</tissue>
    </source>
</reference>
<evidence type="ECO:0000313" key="3">
    <source>
        <dbReference type="Proteomes" id="UP001159363"/>
    </source>
</evidence>
<keyword evidence="3" id="KW-1185">Reference proteome</keyword>
<comment type="caution">
    <text evidence="2">The sequence shown here is derived from an EMBL/GenBank/DDBJ whole genome shotgun (WGS) entry which is preliminary data.</text>
</comment>